<dbReference type="Proteomes" id="UP000569914">
    <property type="component" value="Unassembled WGS sequence"/>
</dbReference>
<dbReference type="EMBL" id="JACCBU010000001">
    <property type="protein sequence ID" value="NYE69600.1"/>
    <property type="molecule type" value="Genomic_DNA"/>
</dbReference>
<evidence type="ECO:0000259" key="1">
    <source>
        <dbReference type="Pfam" id="PF01636"/>
    </source>
</evidence>
<dbReference type="RefSeq" id="WP_179748485.1">
    <property type="nucleotide sequence ID" value="NZ_JACCBU010000001.1"/>
</dbReference>
<organism evidence="2 3">
    <name type="scientific">Microlunatus parietis</name>
    <dbReference type="NCBI Taxonomy" id="682979"/>
    <lineage>
        <taxon>Bacteria</taxon>
        <taxon>Bacillati</taxon>
        <taxon>Actinomycetota</taxon>
        <taxon>Actinomycetes</taxon>
        <taxon>Propionibacteriales</taxon>
        <taxon>Propionibacteriaceae</taxon>
        <taxon>Microlunatus</taxon>
    </lineage>
</organism>
<sequence length="260" mass="28446">MKQSPEIANYRLLQRLGVPTVRVIAATSTALLLEDLGGGERRLARADDLADPAVITALATWYRRLHDAGSAPGDWAVPWEHDHLTVDALRSTGRRLGLDHEPAWNTAVESLDGLLAAARRLPQTLVHNDFHVTNLALARGEAIMIDFELLRTGTRAGDLRNVTSQLEPSARETFLASYGPVPTEEQVIDAPLAVLGALAHFCGDAARLPRWTRLLVAEVRDGTLARKLAAVADLRRTTRLDRVLDEELARCAEALDRLGP</sequence>
<dbReference type="InterPro" id="IPR002575">
    <property type="entry name" value="Aminoglycoside_PTrfase"/>
</dbReference>
<dbReference type="Gene3D" id="3.90.1200.10">
    <property type="match status" value="1"/>
</dbReference>
<dbReference type="InterPro" id="IPR011009">
    <property type="entry name" value="Kinase-like_dom_sf"/>
</dbReference>
<feature type="domain" description="Aminoglycoside phosphotransferase" evidence="1">
    <location>
        <begin position="5"/>
        <end position="182"/>
    </location>
</feature>
<protein>
    <recommendedName>
        <fullName evidence="1">Aminoglycoside phosphotransferase domain-containing protein</fullName>
    </recommendedName>
</protein>
<reference evidence="2 3" key="1">
    <citation type="submission" date="2020-07" db="EMBL/GenBank/DDBJ databases">
        <title>Sequencing the genomes of 1000 actinobacteria strains.</title>
        <authorList>
            <person name="Klenk H.-P."/>
        </authorList>
    </citation>
    <scope>NUCLEOTIDE SEQUENCE [LARGE SCALE GENOMIC DNA]</scope>
    <source>
        <strain evidence="2 3">DSM 22083</strain>
    </source>
</reference>
<name>A0A7Y9LAH8_9ACTN</name>
<dbReference type="SUPFAM" id="SSF56112">
    <property type="entry name" value="Protein kinase-like (PK-like)"/>
    <property type="match status" value="1"/>
</dbReference>
<evidence type="ECO:0000313" key="2">
    <source>
        <dbReference type="EMBL" id="NYE69600.1"/>
    </source>
</evidence>
<proteinExistence type="predicted"/>
<comment type="caution">
    <text evidence="2">The sequence shown here is derived from an EMBL/GenBank/DDBJ whole genome shotgun (WGS) entry which is preliminary data.</text>
</comment>
<gene>
    <name evidence="2" type="ORF">BKA15_000929</name>
</gene>
<evidence type="ECO:0000313" key="3">
    <source>
        <dbReference type="Proteomes" id="UP000569914"/>
    </source>
</evidence>
<dbReference type="Pfam" id="PF01636">
    <property type="entry name" value="APH"/>
    <property type="match status" value="1"/>
</dbReference>
<accession>A0A7Y9LAH8</accession>
<keyword evidence="3" id="KW-1185">Reference proteome</keyword>
<dbReference type="AlphaFoldDB" id="A0A7Y9LAH8"/>